<gene>
    <name evidence="4 5" type="primary">kdsB</name>
    <name evidence="5" type="ORF">GCM10007916_01740</name>
</gene>
<sequence>MSFIAVIPARYQSTRLPAKPLADILGKTMVERVALQALQSGASRVIVATDDQRIADVLVAVKNIEVCMTSADHESGTDRLAEVCEQYQFADSDIIVNVQGDEPLIPPAVISQVATNLHKNKEASVATLSAPITAFEDVFNINAVKVVSDKNGLALYFSRATIPWDRDDFSPENQQNGCVDKSNLQRHIGIYAYRVSFLKQYAQLAVSPLESLEKLEQLRVLWHGFKIHVEQAIEVPPAGVDTAEDLQRVINYLKEELKESNEN</sequence>
<comment type="caution">
    <text evidence="5">The sequence shown here is derived from an EMBL/GenBank/DDBJ whole genome shotgun (WGS) entry which is preliminary data.</text>
</comment>
<evidence type="ECO:0000313" key="5">
    <source>
        <dbReference type="EMBL" id="GLS89107.1"/>
    </source>
</evidence>
<dbReference type="Gene3D" id="3.90.550.10">
    <property type="entry name" value="Spore Coat Polysaccharide Biosynthesis Protein SpsA, Chain A"/>
    <property type="match status" value="1"/>
</dbReference>
<reference evidence="6" key="1">
    <citation type="journal article" date="2019" name="Int. J. Syst. Evol. Microbiol.">
        <title>The Global Catalogue of Microorganisms (GCM) 10K type strain sequencing project: providing services to taxonomists for standard genome sequencing and annotation.</title>
        <authorList>
            <consortium name="The Broad Institute Genomics Platform"/>
            <consortium name="The Broad Institute Genome Sequencing Center for Infectious Disease"/>
            <person name="Wu L."/>
            <person name="Ma J."/>
        </authorList>
    </citation>
    <scope>NUCLEOTIDE SEQUENCE [LARGE SCALE GENOMIC DNA]</scope>
    <source>
        <strain evidence="6">NBRC 103166</strain>
    </source>
</reference>
<keyword evidence="3 4" id="KW-0448">Lipopolysaccharide biosynthesis</keyword>
<accession>A0ABQ6DVI3</accession>
<dbReference type="NCBIfam" id="NF003952">
    <property type="entry name" value="PRK05450.1-5"/>
    <property type="match status" value="1"/>
</dbReference>
<dbReference type="EC" id="2.7.7.38" evidence="4"/>
<dbReference type="NCBIfam" id="NF009905">
    <property type="entry name" value="PRK13368.1"/>
    <property type="match status" value="1"/>
</dbReference>
<evidence type="ECO:0000256" key="2">
    <source>
        <dbReference type="ARBA" id="ARBA00022695"/>
    </source>
</evidence>
<name>A0ABQ6DVI3_9GAMM</name>
<dbReference type="InterPro" id="IPR003329">
    <property type="entry name" value="Cytidylyl_trans"/>
</dbReference>
<evidence type="ECO:0000256" key="1">
    <source>
        <dbReference type="ARBA" id="ARBA00022679"/>
    </source>
</evidence>
<evidence type="ECO:0000256" key="4">
    <source>
        <dbReference type="HAMAP-Rule" id="MF_00057"/>
    </source>
</evidence>
<proteinExistence type="inferred from homology"/>
<comment type="similarity">
    <text evidence="4">Belongs to the KdsB family.</text>
</comment>
<keyword evidence="2 4" id="KW-0548">Nucleotidyltransferase</keyword>
<dbReference type="NCBIfam" id="TIGR00466">
    <property type="entry name" value="kdsB"/>
    <property type="match status" value="1"/>
</dbReference>
<dbReference type="Proteomes" id="UP001157353">
    <property type="component" value="Unassembled WGS sequence"/>
</dbReference>
<protein>
    <recommendedName>
        <fullName evidence="4">3-deoxy-manno-octulosonate cytidylyltransferase</fullName>
        <ecNumber evidence="4">2.7.7.38</ecNumber>
    </recommendedName>
    <alternativeName>
        <fullName evidence="4">CMP-2-keto-3-deoxyoctulosonic acid synthase</fullName>
        <shortName evidence="4">CKS</shortName>
        <shortName evidence="4">CMP-KDO synthase</shortName>
    </alternativeName>
</protein>
<evidence type="ECO:0000313" key="6">
    <source>
        <dbReference type="Proteomes" id="UP001157353"/>
    </source>
</evidence>
<organism evidence="5 6">
    <name type="scientific">Psychromonas marina</name>
    <dbReference type="NCBI Taxonomy" id="88364"/>
    <lineage>
        <taxon>Bacteria</taxon>
        <taxon>Pseudomonadati</taxon>
        <taxon>Pseudomonadota</taxon>
        <taxon>Gammaproteobacteria</taxon>
        <taxon>Alteromonadales</taxon>
        <taxon>Psychromonadaceae</taxon>
        <taxon>Psychromonas</taxon>
    </lineage>
</organism>
<dbReference type="NCBIfam" id="NF003950">
    <property type="entry name" value="PRK05450.1-3"/>
    <property type="match status" value="1"/>
</dbReference>
<comment type="catalytic activity">
    <reaction evidence="4">
        <text>3-deoxy-alpha-D-manno-oct-2-ulosonate + CTP = CMP-3-deoxy-beta-D-manno-octulosonate + diphosphate</text>
        <dbReference type="Rhea" id="RHEA:23448"/>
        <dbReference type="ChEBI" id="CHEBI:33019"/>
        <dbReference type="ChEBI" id="CHEBI:37563"/>
        <dbReference type="ChEBI" id="CHEBI:85986"/>
        <dbReference type="ChEBI" id="CHEBI:85987"/>
        <dbReference type="EC" id="2.7.7.38"/>
    </reaction>
</comment>
<dbReference type="Pfam" id="PF02348">
    <property type="entry name" value="CTP_transf_3"/>
    <property type="match status" value="1"/>
</dbReference>
<dbReference type="EMBL" id="BSPQ01000001">
    <property type="protein sequence ID" value="GLS89107.1"/>
    <property type="molecule type" value="Genomic_DNA"/>
</dbReference>
<keyword evidence="6" id="KW-1185">Reference proteome</keyword>
<keyword evidence="1 4" id="KW-0808">Transferase</keyword>
<evidence type="ECO:0000256" key="3">
    <source>
        <dbReference type="ARBA" id="ARBA00022985"/>
    </source>
</evidence>
<comment type="function">
    <text evidence="4">Activates KDO (a required 8-carbon sugar) for incorporation into bacterial lipopolysaccharide in Gram-negative bacteria.</text>
</comment>
<dbReference type="GO" id="GO:0016779">
    <property type="term" value="F:nucleotidyltransferase activity"/>
    <property type="evidence" value="ECO:0007669"/>
    <property type="project" value="UniProtKB-KW"/>
</dbReference>
<comment type="pathway">
    <text evidence="4">Nucleotide-sugar biosynthesis; CMP-3-deoxy-D-manno-octulosonate biosynthesis; CMP-3-deoxy-D-manno-octulosonate from 3-deoxy-D-manno-octulosonate and CTP: step 1/1.</text>
</comment>
<keyword evidence="4" id="KW-0963">Cytoplasm</keyword>
<comment type="subcellular location">
    <subcellularLocation>
        <location evidence="4">Cytoplasm</location>
    </subcellularLocation>
</comment>
<dbReference type="RefSeq" id="WP_284202224.1">
    <property type="nucleotide sequence ID" value="NZ_BSPQ01000001.1"/>
</dbReference>
<dbReference type="InterPro" id="IPR004528">
    <property type="entry name" value="KdsB"/>
</dbReference>
<dbReference type="HAMAP" id="MF_00057">
    <property type="entry name" value="KdsB"/>
    <property type="match status" value="1"/>
</dbReference>
<dbReference type="PANTHER" id="PTHR42866:SF2">
    <property type="entry name" value="3-DEOXY-MANNO-OCTULOSONATE CYTIDYLYLTRANSFERASE, MITOCHONDRIAL"/>
    <property type="match status" value="1"/>
</dbReference>
<dbReference type="CDD" id="cd02517">
    <property type="entry name" value="CMP-KDO-Synthetase"/>
    <property type="match status" value="1"/>
</dbReference>
<dbReference type="SUPFAM" id="SSF53448">
    <property type="entry name" value="Nucleotide-diphospho-sugar transferases"/>
    <property type="match status" value="1"/>
</dbReference>
<dbReference type="InterPro" id="IPR029044">
    <property type="entry name" value="Nucleotide-diphossugar_trans"/>
</dbReference>
<dbReference type="PANTHER" id="PTHR42866">
    <property type="entry name" value="3-DEOXY-MANNO-OCTULOSONATE CYTIDYLYLTRANSFERASE"/>
    <property type="match status" value="1"/>
</dbReference>